<evidence type="ECO:0000313" key="2">
    <source>
        <dbReference type="EMBL" id="VWP01143.1"/>
    </source>
</evidence>
<accession>A0A5K1K4M0</accession>
<organism evidence="2">
    <name type="scientific">Ganoderma boninense</name>
    <dbReference type="NCBI Taxonomy" id="34458"/>
    <lineage>
        <taxon>Eukaryota</taxon>
        <taxon>Fungi</taxon>
        <taxon>Dikarya</taxon>
        <taxon>Basidiomycota</taxon>
        <taxon>Agaricomycotina</taxon>
        <taxon>Agaricomycetes</taxon>
        <taxon>Polyporales</taxon>
        <taxon>Polyporaceae</taxon>
        <taxon>Ganoderma</taxon>
    </lineage>
</organism>
<gene>
    <name evidence="2" type="primary">G4NAJ0</name>
</gene>
<evidence type="ECO:0000256" key="1">
    <source>
        <dbReference type="SAM" id="MobiDB-lite"/>
    </source>
</evidence>
<name>A0A5K1K4M0_9APHY</name>
<sequence length="277" mass="30456">MINDLWTILPFYSHRFEGLSQSAIVGDDIDAHSTALGSIRGTFNVSERLYVTTDGAIELRANLLDGRAPHNEYPVLDGIEPSANAAPTRLHMSTTNGPVSAQVGIYDTTSRTSEAAQTNHTTTRGRFDVKAQATDGFINLTFVDAPSDSDYALSVEAQVHVSPEGLPWWWCSPPDSSAPITVKMDETFEGWLKLETSKRVWPSVEWEKNGDGTPSGEDPSGQGRERRIEVQSGWGRAEGEVWWGGRNDLSGRTRRPRDKPHVALNLKAATSPIRLVL</sequence>
<reference evidence="2" key="1">
    <citation type="submission" date="2019-10" db="EMBL/GenBank/DDBJ databases">
        <authorList>
            <person name="Nor Muhammad N."/>
        </authorList>
    </citation>
    <scope>NUCLEOTIDE SEQUENCE</scope>
</reference>
<proteinExistence type="predicted"/>
<dbReference type="AlphaFoldDB" id="A0A5K1K4M0"/>
<dbReference type="EMBL" id="LR729137">
    <property type="protein sequence ID" value="VWP01143.1"/>
    <property type="molecule type" value="Genomic_DNA"/>
</dbReference>
<protein>
    <submittedName>
        <fullName evidence="2">Nucleoside-diphosphate-sugar epimerase</fullName>
    </submittedName>
</protein>
<feature type="region of interest" description="Disordered" evidence="1">
    <location>
        <begin position="205"/>
        <end position="231"/>
    </location>
</feature>